<feature type="region of interest" description="Disordered" evidence="8">
    <location>
        <begin position="580"/>
        <end position="617"/>
    </location>
</feature>
<feature type="transmembrane region" description="Helical" evidence="9">
    <location>
        <begin position="70"/>
        <end position="91"/>
    </location>
</feature>
<feature type="transmembrane region" description="Helical" evidence="9">
    <location>
        <begin position="290"/>
        <end position="310"/>
    </location>
</feature>
<dbReference type="PANTHER" id="PTHR30047">
    <property type="entry name" value="HIGH-AFFINITY CHOLINE TRANSPORT PROTEIN-RELATED"/>
    <property type="match status" value="1"/>
</dbReference>
<dbReference type="Pfam" id="PF02028">
    <property type="entry name" value="BCCT"/>
    <property type="match status" value="1"/>
</dbReference>
<dbReference type="PANTHER" id="PTHR30047:SF7">
    <property type="entry name" value="HIGH-AFFINITY CHOLINE TRANSPORT PROTEIN"/>
    <property type="match status" value="1"/>
</dbReference>
<feature type="transmembrane region" description="Helical" evidence="9">
    <location>
        <begin position="152"/>
        <end position="171"/>
    </location>
</feature>
<dbReference type="NCBIfam" id="TIGR00842">
    <property type="entry name" value="bcct"/>
    <property type="match status" value="1"/>
</dbReference>
<comment type="similarity">
    <text evidence="2">Belongs to the BCCT transporter (TC 2.A.15) family.</text>
</comment>
<reference evidence="10 11" key="1">
    <citation type="submission" date="2018-12" db="EMBL/GenBank/DDBJ databases">
        <authorList>
            <consortium name="Pathogen Informatics"/>
        </authorList>
    </citation>
    <scope>NUCLEOTIDE SEQUENCE [LARGE SCALE GENOMIC DNA]</scope>
    <source>
        <strain evidence="10 11">NCTC13354</strain>
    </source>
</reference>
<proteinExistence type="inferred from homology"/>
<comment type="subcellular location">
    <subcellularLocation>
        <location evidence="1">Cell membrane</location>
        <topology evidence="1">Multi-pass membrane protein</topology>
    </subcellularLocation>
</comment>
<dbReference type="Proteomes" id="UP000269542">
    <property type="component" value="Chromosome"/>
</dbReference>
<keyword evidence="4" id="KW-1003">Cell membrane</keyword>
<feature type="transmembrane region" description="Helical" evidence="9">
    <location>
        <begin position="206"/>
        <end position="224"/>
    </location>
</feature>
<dbReference type="GO" id="GO:0022857">
    <property type="term" value="F:transmembrane transporter activity"/>
    <property type="evidence" value="ECO:0007669"/>
    <property type="project" value="InterPro"/>
</dbReference>
<evidence type="ECO:0000256" key="4">
    <source>
        <dbReference type="ARBA" id="ARBA00022475"/>
    </source>
</evidence>
<keyword evidence="11" id="KW-1185">Reference proteome</keyword>
<name>A0A448PDP2_9ACTO</name>
<feature type="region of interest" description="Disordered" evidence="8">
    <location>
        <begin position="1"/>
        <end position="33"/>
    </location>
</feature>
<feature type="transmembrane region" description="Helical" evidence="9">
    <location>
        <begin position="410"/>
        <end position="435"/>
    </location>
</feature>
<evidence type="ECO:0000313" key="10">
    <source>
        <dbReference type="EMBL" id="VEI13056.1"/>
    </source>
</evidence>
<dbReference type="AlphaFoldDB" id="A0A448PDP2"/>
<evidence type="ECO:0000256" key="8">
    <source>
        <dbReference type="SAM" id="MobiDB-lite"/>
    </source>
</evidence>
<feature type="compositionally biased region" description="Basic residues" evidence="8">
    <location>
        <begin position="580"/>
        <end position="611"/>
    </location>
</feature>
<keyword evidence="3" id="KW-0813">Transport</keyword>
<organism evidence="10 11">
    <name type="scientific">Trueperella bialowiezensis</name>
    <dbReference type="NCBI Taxonomy" id="312285"/>
    <lineage>
        <taxon>Bacteria</taxon>
        <taxon>Bacillati</taxon>
        <taxon>Actinomycetota</taxon>
        <taxon>Actinomycetes</taxon>
        <taxon>Actinomycetales</taxon>
        <taxon>Actinomycetaceae</taxon>
        <taxon>Trueperella</taxon>
    </lineage>
</organism>
<protein>
    <submittedName>
        <fullName evidence="10">Glycine betaine transporter BetP</fullName>
    </submittedName>
</protein>
<dbReference type="InterPro" id="IPR018093">
    <property type="entry name" value="BCCT_CS"/>
</dbReference>
<dbReference type="Gene3D" id="1.20.5.430">
    <property type="match status" value="1"/>
</dbReference>
<dbReference type="GO" id="GO:0005886">
    <property type="term" value="C:plasma membrane"/>
    <property type="evidence" value="ECO:0007669"/>
    <property type="project" value="UniProtKB-SubCell"/>
</dbReference>
<evidence type="ECO:0000256" key="5">
    <source>
        <dbReference type="ARBA" id="ARBA00022692"/>
    </source>
</evidence>
<dbReference type="KEGG" id="tbw:NCTC13354_00756"/>
<feature type="transmembrane region" description="Helical" evidence="9">
    <location>
        <begin position="111"/>
        <end position="131"/>
    </location>
</feature>
<dbReference type="PROSITE" id="PS01303">
    <property type="entry name" value="BCCT"/>
    <property type="match status" value="1"/>
</dbReference>
<feature type="transmembrane region" description="Helical" evidence="9">
    <location>
        <begin position="455"/>
        <end position="478"/>
    </location>
</feature>
<feature type="transmembrane region" description="Helical" evidence="9">
    <location>
        <begin position="380"/>
        <end position="398"/>
    </location>
</feature>
<evidence type="ECO:0000256" key="3">
    <source>
        <dbReference type="ARBA" id="ARBA00022448"/>
    </source>
</evidence>
<evidence type="ECO:0000256" key="9">
    <source>
        <dbReference type="SAM" id="Phobius"/>
    </source>
</evidence>
<dbReference type="InterPro" id="IPR000060">
    <property type="entry name" value="BCCT_transptr"/>
</dbReference>
<evidence type="ECO:0000256" key="2">
    <source>
        <dbReference type="ARBA" id="ARBA00005658"/>
    </source>
</evidence>
<feature type="transmembrane region" description="Helical" evidence="9">
    <location>
        <begin position="322"/>
        <end position="340"/>
    </location>
</feature>
<feature type="transmembrane region" description="Helical" evidence="9">
    <location>
        <begin position="533"/>
        <end position="553"/>
    </location>
</feature>
<dbReference type="OrthoDB" id="9775735at2"/>
<gene>
    <name evidence="10" type="primary">betP</name>
    <name evidence="10" type="ORF">NCTC13354_00756</name>
</gene>
<dbReference type="RefSeq" id="WP_126416208.1">
    <property type="nucleotide sequence ID" value="NZ_LR134476.1"/>
</dbReference>
<evidence type="ECO:0000256" key="6">
    <source>
        <dbReference type="ARBA" id="ARBA00022989"/>
    </source>
</evidence>
<evidence type="ECO:0000256" key="1">
    <source>
        <dbReference type="ARBA" id="ARBA00004651"/>
    </source>
</evidence>
<feature type="transmembrane region" description="Helical" evidence="9">
    <location>
        <begin position="245"/>
        <end position="270"/>
    </location>
</feature>
<keyword evidence="5 9" id="KW-0812">Transmembrane</keyword>
<keyword evidence="6 9" id="KW-1133">Transmembrane helix</keyword>
<sequence length="617" mass="66543">MADKSDLAEPTSDTKATGGDKSPAISEPLDATSSATSELAALLAEEQSINAADLVEEPIELAAETDDKRISWAVVLPALALILAVAVWGLGWPDQFETAANYAFGWVLTNFGWSFVLLSTVFVVFMIIIAASKFGKIKLGSPDEAPEFSTGSWISMMFAAGMGIGLMFYGASEPLAFYREGVPGHEPGEVGTAMAQAMFHWTLHPWAMYAIVGLAIGYSTYRLGRRQLISSAFTPLIGEKRANGLLGKMIDSLSIFATVFGTACSLGLGALQIRAGLEASGLVKNPGNGMILGIVLVLTLAFLISAMSGVGRGIRYLSNFNMAIAALLAIVVFIFGPTIAQLNILPEAIGTYAANFFEMAGRTAASANGTAGVWLSGWTIFYWAWWVSWSPFVGMFIARISRGRTIREFTLGVMLIPSGLSLVWFTIFGGTAIRMEHSGNSIYGDGSTESQLFNLLHQLPAGLFFSIFAVILLGTFFITSADSASTVMGSISQGGRATASPWLTGMWGVLTAAIGLTLLISGGDRALSNIQNVTIVAATPFLFIIGALMFAIVRDLRNDVVYLDQREQEAFSRQLAIERRHRREREERRRRREVRSRGRKRGGRAGHHKRAAGAEQR</sequence>
<feature type="transmembrane region" description="Helical" evidence="9">
    <location>
        <begin position="499"/>
        <end position="521"/>
    </location>
</feature>
<evidence type="ECO:0000256" key="7">
    <source>
        <dbReference type="ARBA" id="ARBA00023136"/>
    </source>
</evidence>
<evidence type="ECO:0000313" key="11">
    <source>
        <dbReference type="Proteomes" id="UP000269542"/>
    </source>
</evidence>
<dbReference type="EMBL" id="LR134476">
    <property type="protein sequence ID" value="VEI13056.1"/>
    <property type="molecule type" value="Genomic_DNA"/>
</dbReference>
<keyword evidence="7 9" id="KW-0472">Membrane</keyword>
<accession>A0A448PDP2</accession>